<keyword evidence="3" id="KW-1185">Reference proteome</keyword>
<dbReference type="EMBL" id="CP003345">
    <property type="protein sequence ID" value="AFM06246.1"/>
    <property type="molecule type" value="Genomic_DNA"/>
</dbReference>
<dbReference type="HOGENOM" id="CLU_251670_0_0_10"/>
<gene>
    <name evidence="2" type="ordered locus">Fleli_3944</name>
</gene>
<sequence precursor="true">MCQPSKLSNCYFLFLLFLLFFSYIHQTKAQKLIWGGGYVSEDVFNTATNTGSYNKITTFVMDDADNIYTAGNFIQRVDFDITSSNYWVNPNTTFQNVFINKTDKNGNLIWSKNLRSTHVNARVRITSSTLDSQGNIYVLGVFNYTTDFDPSGGVALLAPNLGSTPNGGALFILKLDTNGNFVWVKPLRSTVTCNSGKIIVNSQDQIYVTGEFIGDIDLDPSTNEVIKTSKGFMDAFLVRLDSDGNYMWSVAKGAETYQLFSGTRSVCESGDKMLDIFLDSQDNLYIILDALIYQQDFGRSTNYINLDPSDVSGAWYNIPGGGRFLLKWDANNQSLWYKYLDLYNVLALTGTIDNNGNVLIGGNYGSLSTLNPINGNIIEQNRPTFINSVYDNRNGVKEIKVDGSNAIYINYEVLDSANIDYHGYNHQVKADGKFNVIAKYDNDLNLEWSSHVFYGNTGLSHLESFYDFRVKTASFGLDAENNLYTAGYFSYLHPTKTNGQPQEGLIDFDPDPCVVKNIVQNIPATNGFKSQISYLQKIDPYFVRTHNITYQNTIFNEAIANDGSIENTILINIESDCDILAGKNGDNFLDSGRVRVTNLPDNFRASVIRLSPTQLEFKLIGNALAHMEIDNVSDLGLEFLSAAFIDNILMSNINNLKKEDLEIKYLNPELSITNVITTNCAASEATVHFTEFITFPVGNIFTVELSDRNGDFTTPIATVSGTASPLILSLPLNIPYNSANYIIRVRASSPNAISDVENNPTIVINPLPQEFLYTITPSTTINAGQSASFNLSAGNTFINYQLLNVDTNTLIGAPVAGQGYGVFSLSTGVLNVTSNFRIIAINQNTGCQREYPIRTIEVKQADVLNVRTGVMYFTIQDAVDAAQENDVIKPLAERRYDENVVITKNITLTSDFTDYKKVHIDQIKIDAANKTLKFSGNMSVLKVVEVKEGEIIVLPNVKFALLSNSSGTAMVINHSETNTIQGNVIVERFLSSSIGYHSISSPIQNAETTQLSDDMNLILNTAYNTAVEPTYTNPFPTLYEYNESSAGTSSPSGIYNGFTIGFKVPQTPNLEIMKGYQANILGSNITMDLEGTVNNGAYSIPVTNNGNIAPNGGFNLVGNPYPSPIEFGKVLDMSTNVAGAIYVEMATSQYGTNMAALVNDVFINSTPFKHISSMQGFWVYATAATGTVNMDNSVRATDYVNPFFYKIEKEQSTKQGLIKLAIEQDGKTDETAIYFENGATSDFDGNYDALKIYTINGTTPTLYSYNKEEGKDTYFSINGLNDFNEDMMLPLAMNIVKSGKHTISVKELKYFHSLSNIYLYDSLTETLHDLKENPEYEFVATANKEVKRFVLLFKVNQLFNSKDRIIAYPNPTPNNFSYSLKNDREGTYTIRVFDSIGKLILEKTQEKQGAFLEGIINLERQSTGLYLLQISDSKNTTHIRIIRE</sequence>
<dbReference type="KEGG" id="fli:Fleli_3944"/>
<evidence type="ECO:0000259" key="1">
    <source>
        <dbReference type="Pfam" id="PF18962"/>
    </source>
</evidence>
<dbReference type="RefSeq" id="WP_014799669.1">
    <property type="nucleotide sequence ID" value="NC_018018.1"/>
</dbReference>
<dbReference type="Proteomes" id="UP000006054">
    <property type="component" value="Chromosome"/>
</dbReference>
<organism evidence="2 3">
    <name type="scientific">Bernardetia litoralis (strain ATCC 23117 / DSM 6794 / NBRC 15988 / NCIMB 1366 / Fx l1 / Sio-4)</name>
    <name type="common">Flexibacter litoralis</name>
    <dbReference type="NCBI Taxonomy" id="880071"/>
    <lineage>
        <taxon>Bacteria</taxon>
        <taxon>Pseudomonadati</taxon>
        <taxon>Bacteroidota</taxon>
        <taxon>Cytophagia</taxon>
        <taxon>Cytophagales</taxon>
        <taxon>Bernardetiaceae</taxon>
        <taxon>Bernardetia</taxon>
    </lineage>
</organism>
<name>I4AQL1_BERLS</name>
<dbReference type="Pfam" id="PF18962">
    <property type="entry name" value="Por_Secre_tail"/>
    <property type="match status" value="1"/>
</dbReference>
<dbReference type="eggNOG" id="COG1520">
    <property type="taxonomic scope" value="Bacteria"/>
</dbReference>
<feature type="domain" description="Secretion system C-terminal sorting" evidence="1">
    <location>
        <begin position="1368"/>
        <end position="1440"/>
    </location>
</feature>
<dbReference type="eggNOG" id="COG2911">
    <property type="taxonomic scope" value="Bacteria"/>
</dbReference>
<proteinExistence type="predicted"/>
<accession>I4AQL1</accession>
<dbReference type="NCBIfam" id="TIGR04183">
    <property type="entry name" value="Por_Secre_tail"/>
    <property type="match status" value="1"/>
</dbReference>
<dbReference type="InterPro" id="IPR022272">
    <property type="entry name" value="Lipocalin_CS"/>
</dbReference>
<protein>
    <recommendedName>
        <fullName evidence="1">Secretion system C-terminal sorting domain-containing protein</fullName>
    </recommendedName>
</protein>
<dbReference type="STRING" id="880071.Fleli_3944"/>
<dbReference type="PATRIC" id="fig|880071.3.peg.3944"/>
<reference evidence="3" key="1">
    <citation type="submission" date="2012-06" db="EMBL/GenBank/DDBJ databases">
        <title>The complete genome of Flexibacter litoralis DSM 6794.</title>
        <authorList>
            <person name="Lucas S."/>
            <person name="Copeland A."/>
            <person name="Lapidus A."/>
            <person name="Glavina del Rio T."/>
            <person name="Dalin E."/>
            <person name="Tice H."/>
            <person name="Bruce D."/>
            <person name="Goodwin L."/>
            <person name="Pitluck S."/>
            <person name="Peters L."/>
            <person name="Ovchinnikova G."/>
            <person name="Lu M."/>
            <person name="Kyrpides N."/>
            <person name="Mavromatis K."/>
            <person name="Ivanova N."/>
            <person name="Brettin T."/>
            <person name="Detter J.C."/>
            <person name="Han C."/>
            <person name="Larimer F."/>
            <person name="Land M."/>
            <person name="Hauser L."/>
            <person name="Markowitz V."/>
            <person name="Cheng J.-F."/>
            <person name="Hugenholtz P."/>
            <person name="Woyke T."/>
            <person name="Wu D."/>
            <person name="Spring S."/>
            <person name="Lang E."/>
            <person name="Kopitz M."/>
            <person name="Brambilla E."/>
            <person name="Klenk H.-P."/>
            <person name="Eisen J.A."/>
        </authorList>
    </citation>
    <scope>NUCLEOTIDE SEQUENCE [LARGE SCALE GENOMIC DNA]</scope>
    <source>
        <strain evidence="3">ATCC 23117 / DSM 6794 / NBRC 15988 / NCIMB 1366 / Sio-4</strain>
    </source>
</reference>
<dbReference type="InterPro" id="IPR026444">
    <property type="entry name" value="Secre_tail"/>
</dbReference>
<evidence type="ECO:0000313" key="3">
    <source>
        <dbReference type="Proteomes" id="UP000006054"/>
    </source>
</evidence>
<evidence type="ECO:0000313" key="2">
    <source>
        <dbReference type="EMBL" id="AFM06246.1"/>
    </source>
</evidence>
<dbReference type="OrthoDB" id="610424at2"/>
<dbReference type="PROSITE" id="PS00213">
    <property type="entry name" value="LIPOCALIN"/>
    <property type="match status" value="1"/>
</dbReference>